<dbReference type="EMBL" id="ATLV01024151">
    <property type="status" value="NOT_ANNOTATED_CDS"/>
    <property type="molecule type" value="Genomic_DNA"/>
</dbReference>
<accession>A0A084WKW3</accession>
<dbReference type="AlphaFoldDB" id="A0A084WKW3"/>
<dbReference type="EnsemblMetazoa" id="ASIC019200-RA">
    <property type="protein sequence ID" value="ASIC019200-PA"/>
    <property type="gene ID" value="ASIC019200"/>
</dbReference>
<feature type="signal peptide" evidence="1">
    <location>
        <begin position="1"/>
        <end position="23"/>
    </location>
</feature>
<evidence type="ECO:0000313" key="3">
    <source>
        <dbReference type="EnsemblMetazoa" id="ASIC019200-PA"/>
    </source>
</evidence>
<keyword evidence="4" id="KW-1185">Reference proteome</keyword>
<keyword evidence="1" id="KW-0732">Signal</keyword>
<name>A0A084WKW3_ANOSI</name>
<dbReference type="OrthoDB" id="7733820at2759"/>
<reference evidence="3" key="2">
    <citation type="submission" date="2020-05" db="UniProtKB">
        <authorList>
            <consortium name="EnsemblMetazoa"/>
        </authorList>
    </citation>
    <scope>IDENTIFICATION</scope>
</reference>
<evidence type="ECO:0000313" key="4">
    <source>
        <dbReference type="Proteomes" id="UP000030765"/>
    </source>
</evidence>
<evidence type="ECO:0000313" key="2">
    <source>
        <dbReference type="EMBL" id="KFB50857.1"/>
    </source>
</evidence>
<dbReference type="Proteomes" id="UP000030765">
    <property type="component" value="Unassembled WGS sequence"/>
</dbReference>
<proteinExistence type="predicted"/>
<sequence>MFSIVCFLIYVATLNGLIASTSGTSKARISSHDDELFPIYQCDDRSRAWTKRCLVPLTNAQLSLDLCGTGEKVELTFVKGCAKELQILAKSCPQPGSVSSMAMDMFVHNPPPARPSAPSYESLNTPKLVAHVINSHDWPEMGGRSVKYLPVVPVRTGIRTIFEIVPSLEREANRTVS</sequence>
<feature type="chain" id="PRO_5001784913" evidence="1">
    <location>
        <begin position="24"/>
        <end position="177"/>
    </location>
</feature>
<evidence type="ECO:0000256" key="1">
    <source>
        <dbReference type="SAM" id="SignalP"/>
    </source>
</evidence>
<organism evidence="2">
    <name type="scientific">Anopheles sinensis</name>
    <name type="common">Mosquito</name>
    <dbReference type="NCBI Taxonomy" id="74873"/>
    <lineage>
        <taxon>Eukaryota</taxon>
        <taxon>Metazoa</taxon>
        <taxon>Ecdysozoa</taxon>
        <taxon>Arthropoda</taxon>
        <taxon>Hexapoda</taxon>
        <taxon>Insecta</taxon>
        <taxon>Pterygota</taxon>
        <taxon>Neoptera</taxon>
        <taxon>Endopterygota</taxon>
        <taxon>Diptera</taxon>
        <taxon>Nematocera</taxon>
        <taxon>Culicoidea</taxon>
        <taxon>Culicidae</taxon>
        <taxon>Anophelinae</taxon>
        <taxon>Anopheles</taxon>
    </lineage>
</organism>
<gene>
    <name evidence="2" type="ORF">ZHAS_00019200</name>
</gene>
<reference evidence="2 4" key="1">
    <citation type="journal article" date="2014" name="BMC Genomics">
        <title>Genome sequence of Anopheles sinensis provides insight into genetics basis of mosquito competence for malaria parasites.</title>
        <authorList>
            <person name="Zhou D."/>
            <person name="Zhang D."/>
            <person name="Ding G."/>
            <person name="Shi L."/>
            <person name="Hou Q."/>
            <person name="Ye Y."/>
            <person name="Xu Y."/>
            <person name="Zhou H."/>
            <person name="Xiong C."/>
            <person name="Li S."/>
            <person name="Yu J."/>
            <person name="Hong S."/>
            <person name="Yu X."/>
            <person name="Zou P."/>
            <person name="Chen C."/>
            <person name="Chang X."/>
            <person name="Wang W."/>
            <person name="Lv Y."/>
            <person name="Sun Y."/>
            <person name="Ma L."/>
            <person name="Shen B."/>
            <person name="Zhu C."/>
        </authorList>
    </citation>
    <scope>NUCLEOTIDE SEQUENCE [LARGE SCALE GENOMIC DNA]</scope>
</reference>
<dbReference type="EMBL" id="KE525350">
    <property type="protein sequence ID" value="KFB50857.1"/>
    <property type="molecule type" value="Genomic_DNA"/>
</dbReference>
<protein>
    <submittedName>
        <fullName evidence="2 3">Uncharacterized protein</fullName>
    </submittedName>
</protein>
<dbReference type="VEuPathDB" id="VectorBase:ASIC019200"/>